<evidence type="ECO:0000259" key="2">
    <source>
        <dbReference type="PROSITE" id="PS50110"/>
    </source>
</evidence>
<dbReference type="SUPFAM" id="SSF52172">
    <property type="entry name" value="CheY-like"/>
    <property type="match status" value="1"/>
</dbReference>
<dbReference type="InterPro" id="IPR035919">
    <property type="entry name" value="EAL_sf"/>
</dbReference>
<keyword evidence="1" id="KW-0597">Phosphoprotein</keyword>
<dbReference type="PROSITE" id="PS50883">
    <property type="entry name" value="EAL"/>
    <property type="match status" value="1"/>
</dbReference>
<dbReference type="SMART" id="SM00448">
    <property type="entry name" value="REC"/>
    <property type="match status" value="1"/>
</dbReference>
<dbReference type="RefSeq" id="WP_015819589.1">
    <property type="nucleotide sequence ID" value="NC_012997.1"/>
</dbReference>
<dbReference type="EMBL" id="CP001614">
    <property type="protein sequence ID" value="ACR13475.1"/>
    <property type="molecule type" value="Genomic_DNA"/>
</dbReference>
<dbReference type="InterPro" id="IPR050706">
    <property type="entry name" value="Cyclic-di-GMP_PDE-like"/>
</dbReference>
<dbReference type="Pfam" id="PF00072">
    <property type="entry name" value="Response_reg"/>
    <property type="match status" value="1"/>
</dbReference>
<dbReference type="OrthoDB" id="9812358at2"/>
<dbReference type="InterPro" id="IPR001633">
    <property type="entry name" value="EAL_dom"/>
</dbReference>
<sequence>MGITVLVVDDSLTICQLLCAQLAELGVGTVDQCHSGEEALAMIVAHPDKYDCVFLDLHLGGMDGLELMHQLHNNHFSGGIVVISGLDRKIIDFTLEVVSNYNLRVLGSVPKPFDRALLSFMVRRISSYYPVHRRSDKLLPQQVVVDAIQNKQVLAYFQPKISSVDNSLIGIECLTRLQPPQGVVSPASFISVAENYKLIDSLTAATLNVALPAYREFCAQIGREVKLAINISPLQLYETNLHATLHELLQEHYIAVENIVLEITENHALRDDRQLKNLNRLRIHGYELSLDDYGAGYTSLRQIEKLPFNEIKLDAQLVNGIHNDKVLQTIVRSIRSITHQLKLTLVAEGVADSRDLLHMNDIGVDAYQGYLFCRPKPANELVRWHKAWQKSVANINQFSAS</sequence>
<dbReference type="GO" id="GO:0071111">
    <property type="term" value="F:cyclic-guanylate-specific phosphodiesterase activity"/>
    <property type="evidence" value="ECO:0007669"/>
    <property type="project" value="InterPro"/>
</dbReference>
<dbReference type="STRING" id="377629.TERTU_3695"/>
<proteinExistence type="predicted"/>
<keyword evidence="5" id="KW-1185">Reference proteome</keyword>
<evidence type="ECO:0000313" key="5">
    <source>
        <dbReference type="Proteomes" id="UP000009080"/>
    </source>
</evidence>
<dbReference type="InterPro" id="IPR011006">
    <property type="entry name" value="CheY-like_superfamily"/>
</dbReference>
<feature type="modified residue" description="4-aspartylphosphate" evidence="1">
    <location>
        <position position="56"/>
    </location>
</feature>
<evidence type="ECO:0000259" key="3">
    <source>
        <dbReference type="PROSITE" id="PS50883"/>
    </source>
</evidence>
<name>C5BS78_TERTT</name>
<gene>
    <name evidence="4" type="ordered locus">TERTU_3695</name>
</gene>
<dbReference type="Gene3D" id="3.40.50.2300">
    <property type="match status" value="1"/>
</dbReference>
<dbReference type="SUPFAM" id="SSF141868">
    <property type="entry name" value="EAL domain-like"/>
    <property type="match status" value="1"/>
</dbReference>
<dbReference type="Pfam" id="PF00563">
    <property type="entry name" value="EAL"/>
    <property type="match status" value="1"/>
</dbReference>
<feature type="domain" description="Response regulatory" evidence="2">
    <location>
        <begin position="4"/>
        <end position="126"/>
    </location>
</feature>
<dbReference type="CDD" id="cd01948">
    <property type="entry name" value="EAL"/>
    <property type="match status" value="1"/>
</dbReference>
<dbReference type="KEGG" id="ttu:TERTU_3695"/>
<reference evidence="4 5" key="1">
    <citation type="journal article" date="2009" name="PLoS ONE">
        <title>The complete genome of Teredinibacter turnerae T7901: an intracellular endosymbiont of marine wood-boring bivalves (shipworms).</title>
        <authorList>
            <person name="Yang J.C."/>
            <person name="Madupu R."/>
            <person name="Durkin A.S."/>
            <person name="Ekborg N.A."/>
            <person name="Pedamallu C.S."/>
            <person name="Hostetler J.B."/>
            <person name="Radune D."/>
            <person name="Toms B.S."/>
            <person name="Henrissat B."/>
            <person name="Coutinho P.M."/>
            <person name="Schwarz S."/>
            <person name="Field L."/>
            <person name="Trindade-Silva A.E."/>
            <person name="Soares C.A.G."/>
            <person name="Elshahawi S."/>
            <person name="Hanora A."/>
            <person name="Schmidt E.W."/>
            <person name="Haygood M.G."/>
            <person name="Posfai J."/>
            <person name="Benner J."/>
            <person name="Madinger C."/>
            <person name="Nove J."/>
            <person name="Anton B."/>
            <person name="Chaudhary K."/>
            <person name="Foster J."/>
            <person name="Holman A."/>
            <person name="Kumar S."/>
            <person name="Lessard P.A."/>
            <person name="Luyten Y.A."/>
            <person name="Slatko B."/>
            <person name="Wood N."/>
            <person name="Wu B."/>
            <person name="Teplitski M."/>
            <person name="Mougous J.D."/>
            <person name="Ward N."/>
            <person name="Eisen J.A."/>
            <person name="Badger J.H."/>
            <person name="Distel D.L."/>
        </authorList>
    </citation>
    <scope>NUCLEOTIDE SEQUENCE [LARGE SCALE GENOMIC DNA]</scope>
    <source>
        <strain evidence="5">ATCC 39867 / T7901</strain>
    </source>
</reference>
<evidence type="ECO:0000313" key="4">
    <source>
        <dbReference type="EMBL" id="ACR13475.1"/>
    </source>
</evidence>
<dbReference type="SMART" id="SM00052">
    <property type="entry name" value="EAL"/>
    <property type="match status" value="1"/>
</dbReference>
<dbReference type="AlphaFoldDB" id="C5BS78"/>
<dbReference type="PANTHER" id="PTHR33121">
    <property type="entry name" value="CYCLIC DI-GMP PHOSPHODIESTERASE PDEF"/>
    <property type="match status" value="1"/>
</dbReference>
<dbReference type="eggNOG" id="COG2200">
    <property type="taxonomic scope" value="Bacteria"/>
</dbReference>
<dbReference type="PROSITE" id="PS50110">
    <property type="entry name" value="RESPONSE_REGULATORY"/>
    <property type="match status" value="1"/>
</dbReference>
<accession>C5BS78</accession>
<evidence type="ECO:0000256" key="1">
    <source>
        <dbReference type="PROSITE-ProRule" id="PRU00169"/>
    </source>
</evidence>
<protein>
    <submittedName>
        <fullName evidence="4">Response regulator receiver modulated diguanylate phosphodiesterase</fullName>
    </submittedName>
</protein>
<dbReference type="eggNOG" id="COG0784">
    <property type="taxonomic scope" value="Bacteria"/>
</dbReference>
<dbReference type="Proteomes" id="UP000009080">
    <property type="component" value="Chromosome"/>
</dbReference>
<dbReference type="GO" id="GO:0000160">
    <property type="term" value="P:phosphorelay signal transduction system"/>
    <property type="evidence" value="ECO:0007669"/>
    <property type="project" value="InterPro"/>
</dbReference>
<dbReference type="HOGENOM" id="CLU_000445_70_2_6"/>
<organism evidence="4 5">
    <name type="scientific">Teredinibacter turnerae (strain ATCC 39867 / T7901)</name>
    <dbReference type="NCBI Taxonomy" id="377629"/>
    <lineage>
        <taxon>Bacteria</taxon>
        <taxon>Pseudomonadati</taxon>
        <taxon>Pseudomonadota</taxon>
        <taxon>Gammaproteobacteria</taxon>
        <taxon>Cellvibrionales</taxon>
        <taxon>Cellvibrionaceae</taxon>
        <taxon>Teredinibacter</taxon>
    </lineage>
</organism>
<feature type="domain" description="EAL" evidence="3">
    <location>
        <begin position="137"/>
        <end position="389"/>
    </location>
</feature>
<dbReference type="CDD" id="cd00156">
    <property type="entry name" value="REC"/>
    <property type="match status" value="1"/>
</dbReference>
<dbReference type="Gene3D" id="3.20.20.450">
    <property type="entry name" value="EAL domain"/>
    <property type="match status" value="1"/>
</dbReference>
<dbReference type="InterPro" id="IPR001789">
    <property type="entry name" value="Sig_transdc_resp-reg_receiver"/>
</dbReference>
<dbReference type="PANTHER" id="PTHR33121:SF71">
    <property type="entry name" value="OXYGEN SENSOR PROTEIN DOSP"/>
    <property type="match status" value="1"/>
</dbReference>